<evidence type="ECO:0000256" key="5">
    <source>
        <dbReference type="ARBA" id="ARBA00023187"/>
    </source>
</evidence>
<comment type="similarity">
    <text evidence="1">Belongs to the HTATSF1 family.</text>
</comment>
<sequence length="483" mass="54824">MSSVDSSTLPHATGADNTDSDSLQTSTEVGWYIVDANNQQMGPYTMLELREHFLNGYLTENTFVWAEGRSDWQPLSSVPELMTGVYHHGVEYSAPEPTNNDDEYEKFQKEVKEAEAELQTDDFDQDRPSTPPEGEEEFTDDDGTTYKWDRSLRVWVPQENQASEDKGYALEEMTYAVEEEVFPTLNVDDALKKEEDGGSVAAVEEEGSKLSGKRKEPENNTEKKEANKPPDSWFELKHNTHVYVTGLPDDVTVEEVVEIFSKCGIIKEDPETKKPRVKLYFDKETGRKKGDALVTYLKEPSVALATQILDGTPFRPGGKIPMTVTPAKFEQKGEKFIPKQTDKRKKMKLKKVEEKMLGWGGRDDAKLMIPATVVLSNMFTPAELRADLDLRDELEEDVHEECQKFGQVDSVKVCENNPHGVVLVKFKDRKDAQECIQVMNGRWFGGKQIRAVEDDGSVNYALIRDYDDEEERLLKFASELESE</sequence>
<dbReference type="AlphaFoldDB" id="A0A7C8ZQA4"/>
<feature type="domain" description="RRM" evidence="8">
    <location>
        <begin position="371"/>
        <end position="456"/>
    </location>
</feature>
<evidence type="ECO:0000256" key="6">
    <source>
        <dbReference type="PROSITE-ProRule" id="PRU00176"/>
    </source>
</evidence>
<feature type="compositionally biased region" description="Acidic residues" evidence="7">
    <location>
        <begin position="133"/>
        <end position="143"/>
    </location>
</feature>
<keyword evidence="2" id="KW-0507">mRNA processing</keyword>
<dbReference type="PROSITE" id="PS50102">
    <property type="entry name" value="RRM"/>
    <property type="match status" value="2"/>
</dbReference>
<dbReference type="InterPro" id="IPR034393">
    <property type="entry name" value="TatSF1-like"/>
</dbReference>
<dbReference type="InterPro" id="IPR000504">
    <property type="entry name" value="RRM_dom"/>
</dbReference>
<dbReference type="CDD" id="cd12285">
    <property type="entry name" value="RRM3_RBM39_like"/>
    <property type="match status" value="1"/>
</dbReference>
<evidence type="ECO:0000313" key="9">
    <source>
        <dbReference type="EMBL" id="MBA4649032.1"/>
    </source>
</evidence>
<keyword evidence="3" id="KW-0677">Repeat</keyword>
<proteinExistence type="inferred from homology"/>
<dbReference type="SMART" id="SM00360">
    <property type="entry name" value="RRM"/>
    <property type="match status" value="2"/>
</dbReference>
<evidence type="ECO:0000256" key="2">
    <source>
        <dbReference type="ARBA" id="ARBA00022664"/>
    </source>
</evidence>
<organism evidence="9">
    <name type="scientific">Opuntia streptacantha</name>
    <name type="common">Prickly pear cactus</name>
    <name type="synonym">Opuntia cardona</name>
    <dbReference type="NCBI Taxonomy" id="393608"/>
    <lineage>
        <taxon>Eukaryota</taxon>
        <taxon>Viridiplantae</taxon>
        <taxon>Streptophyta</taxon>
        <taxon>Embryophyta</taxon>
        <taxon>Tracheophyta</taxon>
        <taxon>Spermatophyta</taxon>
        <taxon>Magnoliopsida</taxon>
        <taxon>eudicotyledons</taxon>
        <taxon>Gunneridae</taxon>
        <taxon>Pentapetalae</taxon>
        <taxon>Caryophyllales</taxon>
        <taxon>Cactineae</taxon>
        <taxon>Cactaceae</taxon>
        <taxon>Opuntioideae</taxon>
        <taxon>Opuntia</taxon>
    </lineage>
</organism>
<feature type="region of interest" description="Disordered" evidence="7">
    <location>
        <begin position="1"/>
        <end position="23"/>
    </location>
</feature>
<dbReference type="EMBL" id="GISG01158080">
    <property type="protein sequence ID" value="MBA4649032.1"/>
    <property type="molecule type" value="Transcribed_RNA"/>
</dbReference>
<evidence type="ECO:0000259" key="8">
    <source>
        <dbReference type="PROSITE" id="PS50102"/>
    </source>
</evidence>
<accession>A0A7C8ZQA4</accession>
<dbReference type="Pfam" id="PF14237">
    <property type="entry name" value="GYF_2"/>
    <property type="match status" value="1"/>
</dbReference>
<keyword evidence="4 6" id="KW-0694">RNA-binding</keyword>
<dbReference type="GO" id="GO:0003723">
    <property type="term" value="F:RNA binding"/>
    <property type="evidence" value="ECO:0007669"/>
    <property type="project" value="UniProtKB-UniRule"/>
</dbReference>
<evidence type="ECO:0000256" key="7">
    <source>
        <dbReference type="SAM" id="MobiDB-lite"/>
    </source>
</evidence>
<dbReference type="FunFam" id="3.30.70.330:FF:000105">
    <property type="entry name" value="HIV Tat-specific factor 1 homolog"/>
    <property type="match status" value="1"/>
</dbReference>
<dbReference type="GO" id="GO:0000398">
    <property type="term" value="P:mRNA splicing, via spliceosome"/>
    <property type="evidence" value="ECO:0007669"/>
    <property type="project" value="InterPro"/>
</dbReference>
<dbReference type="FunFam" id="3.30.70.330:FF:000329">
    <property type="entry name" value="splicing factor U2AF-associated protein 2"/>
    <property type="match status" value="1"/>
</dbReference>
<dbReference type="InterPro" id="IPR003954">
    <property type="entry name" value="RRM_euk-type"/>
</dbReference>
<dbReference type="SUPFAM" id="SSF54928">
    <property type="entry name" value="RNA-binding domain, RBD"/>
    <property type="match status" value="2"/>
</dbReference>
<evidence type="ECO:0000256" key="4">
    <source>
        <dbReference type="ARBA" id="ARBA00022884"/>
    </source>
</evidence>
<dbReference type="SMART" id="SM00361">
    <property type="entry name" value="RRM_1"/>
    <property type="match status" value="1"/>
</dbReference>
<dbReference type="GO" id="GO:0005686">
    <property type="term" value="C:U2 snRNP"/>
    <property type="evidence" value="ECO:0007669"/>
    <property type="project" value="TreeGrafter"/>
</dbReference>
<dbReference type="PANTHER" id="PTHR15608:SF0">
    <property type="entry name" value="HIV TAT-SPECIFIC FACTOR 1"/>
    <property type="match status" value="1"/>
</dbReference>
<feature type="region of interest" description="Disordered" evidence="7">
    <location>
        <begin position="196"/>
        <end position="232"/>
    </location>
</feature>
<dbReference type="Gene3D" id="3.30.1490.40">
    <property type="match status" value="1"/>
</dbReference>
<dbReference type="InterPro" id="IPR034392">
    <property type="entry name" value="TatSF1-like_RRM1"/>
</dbReference>
<dbReference type="CDD" id="cd12281">
    <property type="entry name" value="RRM1_TatSF1_like"/>
    <property type="match status" value="1"/>
</dbReference>
<evidence type="ECO:0000256" key="1">
    <source>
        <dbReference type="ARBA" id="ARBA00007747"/>
    </source>
</evidence>
<dbReference type="Gene3D" id="3.30.70.330">
    <property type="match status" value="2"/>
</dbReference>
<dbReference type="InterPro" id="IPR012677">
    <property type="entry name" value="Nucleotide-bd_a/b_plait_sf"/>
</dbReference>
<dbReference type="InterPro" id="IPR035445">
    <property type="entry name" value="GYF-like_dom_sf"/>
</dbReference>
<dbReference type="GO" id="GO:0005684">
    <property type="term" value="C:U2-type spliceosomal complex"/>
    <property type="evidence" value="ECO:0007669"/>
    <property type="project" value="TreeGrafter"/>
</dbReference>
<dbReference type="PANTHER" id="PTHR15608">
    <property type="entry name" value="SPLICING FACTOR U2AF-ASSOCIATED PROTEIN 2"/>
    <property type="match status" value="1"/>
</dbReference>
<reference evidence="9" key="1">
    <citation type="journal article" date="2013" name="J. Plant Res.">
        <title>Effect of fungi and light on seed germination of three Opuntia species from semiarid lands of central Mexico.</title>
        <authorList>
            <person name="Delgado-Sanchez P."/>
            <person name="Jimenez-Bremont J.F."/>
            <person name="Guerrero-Gonzalez Mde L."/>
            <person name="Flores J."/>
        </authorList>
    </citation>
    <scope>NUCLEOTIDE SEQUENCE</scope>
    <source>
        <tissue evidence="9">Cladode</tissue>
    </source>
</reference>
<keyword evidence="5" id="KW-0508">mRNA splicing</keyword>
<reference evidence="9" key="2">
    <citation type="submission" date="2020-07" db="EMBL/GenBank/DDBJ databases">
        <authorList>
            <person name="Vera ALvarez R."/>
            <person name="Arias-Moreno D.M."/>
            <person name="Jimenez-Jacinto V."/>
            <person name="Jimenez-Bremont J.F."/>
            <person name="Swaminathan K."/>
            <person name="Moose S.P."/>
            <person name="Guerrero-Gonzalez M.L."/>
            <person name="Marino-Ramirez L."/>
            <person name="Landsman D."/>
            <person name="Rodriguez-Kessler M."/>
            <person name="Delgado-Sanchez P."/>
        </authorList>
    </citation>
    <scope>NUCLEOTIDE SEQUENCE</scope>
    <source>
        <tissue evidence="9">Cladode</tissue>
    </source>
</reference>
<name>A0A7C8ZQA4_OPUST</name>
<evidence type="ECO:0000256" key="3">
    <source>
        <dbReference type="ARBA" id="ARBA00022737"/>
    </source>
</evidence>
<dbReference type="SUPFAM" id="SSF55277">
    <property type="entry name" value="GYF domain"/>
    <property type="match status" value="1"/>
</dbReference>
<protein>
    <recommendedName>
        <fullName evidence="8">RRM domain-containing protein</fullName>
    </recommendedName>
</protein>
<feature type="domain" description="RRM" evidence="8">
    <location>
        <begin position="240"/>
        <end position="327"/>
    </location>
</feature>
<feature type="compositionally biased region" description="Basic and acidic residues" evidence="7">
    <location>
        <begin position="213"/>
        <end position="232"/>
    </location>
</feature>
<feature type="region of interest" description="Disordered" evidence="7">
    <location>
        <begin position="114"/>
        <end position="144"/>
    </location>
</feature>
<dbReference type="InterPro" id="IPR025640">
    <property type="entry name" value="GYF_2"/>
</dbReference>
<dbReference type="InterPro" id="IPR035979">
    <property type="entry name" value="RBD_domain_sf"/>
</dbReference>
<dbReference type="Pfam" id="PF00076">
    <property type="entry name" value="RRM_1"/>
    <property type="match status" value="2"/>
</dbReference>